<name>A0A3E0WIQ3_9BACI</name>
<dbReference type="GO" id="GO:0009253">
    <property type="term" value="P:peptidoglycan catabolic process"/>
    <property type="evidence" value="ECO:0007669"/>
    <property type="project" value="InterPro"/>
</dbReference>
<feature type="domain" description="MurNAc-LAA" evidence="3">
    <location>
        <begin position="119"/>
        <end position="230"/>
    </location>
</feature>
<keyword evidence="2" id="KW-0472">Membrane</keyword>
<protein>
    <submittedName>
        <fullName evidence="4">N-acetylmuramoyl-L-alanine amidase CwlD</fullName>
    </submittedName>
</protein>
<dbReference type="PANTHER" id="PTHR30404:SF0">
    <property type="entry name" value="N-ACETYLMURAMOYL-L-ALANINE AMIDASE AMIC"/>
    <property type="match status" value="1"/>
</dbReference>
<sequence length="246" mass="27744">MKRRYKIVLWLVGVFILGYLIQLPIKNQLSLNVGSSFSLPLSGKTIVIDPGHGGPDGGAVGKDDTQEKDISLEVSKKLQKYLQQVGAIVYLTRETDRDLASENVKGLSKRKSEDIRNRLSFINEQEADLFISLHLNALPSTKWRGAQTFYNPQKDENKHLAEMIQAEFIRNLENTNRAALAINNVYLLKYAETPGALVEIGFLSNVEERELLKDTDYQQKVAASIYKGILRYATEEIKAEEGEDEL</sequence>
<evidence type="ECO:0000259" key="3">
    <source>
        <dbReference type="SMART" id="SM00646"/>
    </source>
</evidence>
<comment type="caution">
    <text evidence="4">The sequence shown here is derived from an EMBL/GenBank/DDBJ whole genome shotgun (WGS) entry which is preliminary data.</text>
</comment>
<dbReference type="SUPFAM" id="SSF53187">
    <property type="entry name" value="Zn-dependent exopeptidases"/>
    <property type="match status" value="1"/>
</dbReference>
<evidence type="ECO:0000313" key="5">
    <source>
        <dbReference type="Proteomes" id="UP000256488"/>
    </source>
</evidence>
<dbReference type="EMBL" id="NFZX01000057">
    <property type="protein sequence ID" value="RFA32658.1"/>
    <property type="molecule type" value="Genomic_DNA"/>
</dbReference>
<dbReference type="GO" id="GO:0008745">
    <property type="term" value="F:N-acetylmuramoyl-L-alanine amidase activity"/>
    <property type="evidence" value="ECO:0007669"/>
    <property type="project" value="InterPro"/>
</dbReference>
<reference evidence="4 5" key="1">
    <citation type="submission" date="2017-05" db="EMBL/GenBank/DDBJ databases">
        <title>Virgibacillus sp. AK90 isolated from a saltern of Kakinada, India.</title>
        <authorList>
            <person name="Gupta V."/>
            <person name="Sidhu C."/>
            <person name="Korpole S."/>
            <person name="Pinnaka A.K."/>
        </authorList>
    </citation>
    <scope>NUCLEOTIDE SEQUENCE [LARGE SCALE GENOMIC DNA]</scope>
    <source>
        <strain evidence="4 5">AK90</strain>
    </source>
</reference>
<feature type="transmembrane region" description="Helical" evidence="2">
    <location>
        <begin position="7"/>
        <end position="25"/>
    </location>
</feature>
<evidence type="ECO:0000256" key="1">
    <source>
        <dbReference type="ARBA" id="ARBA00022801"/>
    </source>
</evidence>
<keyword evidence="2" id="KW-0812">Transmembrane</keyword>
<proteinExistence type="predicted"/>
<dbReference type="Gene3D" id="3.40.630.40">
    <property type="entry name" value="Zn-dependent exopeptidases"/>
    <property type="match status" value="1"/>
</dbReference>
<gene>
    <name evidence="4" type="ORF">CAI16_17405</name>
</gene>
<dbReference type="SMART" id="SM00646">
    <property type="entry name" value="Ami_3"/>
    <property type="match status" value="1"/>
</dbReference>
<dbReference type="PANTHER" id="PTHR30404">
    <property type="entry name" value="N-ACETYLMURAMOYL-L-ALANINE AMIDASE"/>
    <property type="match status" value="1"/>
</dbReference>
<evidence type="ECO:0000313" key="4">
    <source>
        <dbReference type="EMBL" id="RFA32658.1"/>
    </source>
</evidence>
<keyword evidence="2" id="KW-1133">Transmembrane helix</keyword>
<evidence type="ECO:0000256" key="2">
    <source>
        <dbReference type="SAM" id="Phobius"/>
    </source>
</evidence>
<dbReference type="InterPro" id="IPR050695">
    <property type="entry name" value="N-acetylmuramoyl_amidase_3"/>
</dbReference>
<dbReference type="AlphaFoldDB" id="A0A3E0WIQ3"/>
<dbReference type="RefSeq" id="WP_116279414.1">
    <property type="nucleotide sequence ID" value="NZ_NFZX01000057.1"/>
</dbReference>
<dbReference type="Proteomes" id="UP000256488">
    <property type="component" value="Unassembled WGS sequence"/>
</dbReference>
<dbReference type="Pfam" id="PF01520">
    <property type="entry name" value="Amidase_3"/>
    <property type="match status" value="1"/>
</dbReference>
<dbReference type="InterPro" id="IPR014234">
    <property type="entry name" value="Spore_CwlD"/>
</dbReference>
<dbReference type="GO" id="GO:0030288">
    <property type="term" value="C:outer membrane-bounded periplasmic space"/>
    <property type="evidence" value="ECO:0007669"/>
    <property type="project" value="TreeGrafter"/>
</dbReference>
<dbReference type="CDD" id="cd02696">
    <property type="entry name" value="MurNAc-LAA"/>
    <property type="match status" value="1"/>
</dbReference>
<dbReference type="InterPro" id="IPR002508">
    <property type="entry name" value="MurNAc-LAA_cat"/>
</dbReference>
<keyword evidence="1" id="KW-0378">Hydrolase</keyword>
<dbReference type="NCBIfam" id="TIGR02883">
    <property type="entry name" value="spore_cwlD"/>
    <property type="match status" value="1"/>
</dbReference>
<accession>A0A3E0WIQ3</accession>
<organism evidence="4 5">
    <name type="scientific">Virgibacillus dokdonensis</name>
    <dbReference type="NCBI Taxonomy" id="302167"/>
    <lineage>
        <taxon>Bacteria</taxon>
        <taxon>Bacillati</taxon>
        <taxon>Bacillota</taxon>
        <taxon>Bacilli</taxon>
        <taxon>Bacillales</taxon>
        <taxon>Bacillaceae</taxon>
        <taxon>Virgibacillus</taxon>
    </lineage>
</organism>